<name>A0A381TCB8_9ZZZZ</name>
<accession>A0A381TCB8</accession>
<dbReference type="GO" id="GO:0004451">
    <property type="term" value="F:isocitrate lyase activity"/>
    <property type="evidence" value="ECO:0007669"/>
    <property type="project" value="UniProtKB-EC"/>
</dbReference>
<dbReference type="EMBL" id="UINC01004309">
    <property type="protein sequence ID" value="SVA13364.1"/>
    <property type="molecule type" value="Genomic_DNA"/>
</dbReference>
<dbReference type="PANTHER" id="PTHR21631:SF3">
    <property type="entry name" value="BIFUNCTIONAL GLYOXYLATE CYCLE PROTEIN"/>
    <property type="match status" value="1"/>
</dbReference>
<protein>
    <recommendedName>
        <fullName evidence="2">isocitrate lyase</fullName>
        <ecNumber evidence="2">4.1.3.1</ecNumber>
    </recommendedName>
</protein>
<evidence type="ECO:0000256" key="5">
    <source>
        <dbReference type="ARBA" id="ARBA00023239"/>
    </source>
</evidence>
<dbReference type="AlphaFoldDB" id="A0A381TCB8"/>
<evidence type="ECO:0000256" key="1">
    <source>
        <dbReference type="ARBA" id="ARBA00004793"/>
    </source>
</evidence>
<keyword evidence="4" id="KW-0816">Tricarboxylic acid cycle</keyword>
<dbReference type="GO" id="GO:0006099">
    <property type="term" value="P:tricarboxylic acid cycle"/>
    <property type="evidence" value="ECO:0007669"/>
    <property type="project" value="UniProtKB-KW"/>
</dbReference>
<sequence length="431" mass="47135">MKDRNAAIDALERDWSDNPRWRRVTRDYGAADVVRLRGSVQIEHTLARLGAEKLWRRVNTEDFVPTLGALTGGQAVQQVKAGIKAIYLSGWQVAADANVSDTMYPDQSLYPVNSVPAVVRRINNAFIRADEIQTASGSGDIDYFVPIVADAEAGFGGVLNAFELMKAMIEAGAGGVHFEDQLAAVKKCGHMGGKVLLPTQEAIQKLVAARLAADVCGVPTVLLARTDANAAALLTSDMDPRDQEFLTGERTAEGFFVTRAGLEQAIARGLAYAPYADLLWCETAVPDLDEARRFAEAIRGEYPDQLLAYNCSPSFNWKKNLDDASIEKFQRELGAMGYRYQFITLAGIHSMWFNMYELAENYVKNGMTAYVNMVQEPEFNAAKRGYTFASHQAEVGAGYFDDVTTVIQGGQSSVTAMSGSTEEEQFTAGRA</sequence>
<organism evidence="6">
    <name type="scientific">marine metagenome</name>
    <dbReference type="NCBI Taxonomy" id="408172"/>
    <lineage>
        <taxon>unclassified sequences</taxon>
        <taxon>metagenomes</taxon>
        <taxon>ecological metagenomes</taxon>
    </lineage>
</organism>
<keyword evidence="5" id="KW-0456">Lyase</keyword>
<evidence type="ECO:0000256" key="3">
    <source>
        <dbReference type="ARBA" id="ARBA00022435"/>
    </source>
</evidence>
<dbReference type="CDD" id="cd00377">
    <property type="entry name" value="ICL_PEPM"/>
    <property type="match status" value="1"/>
</dbReference>
<dbReference type="NCBIfam" id="TIGR01346">
    <property type="entry name" value="isocit_lyase"/>
    <property type="match status" value="2"/>
</dbReference>
<evidence type="ECO:0000256" key="4">
    <source>
        <dbReference type="ARBA" id="ARBA00022532"/>
    </source>
</evidence>
<dbReference type="FunFam" id="3.20.20.60:FF:000005">
    <property type="entry name" value="Isocitrate lyase"/>
    <property type="match status" value="1"/>
</dbReference>
<gene>
    <name evidence="6" type="ORF">METZ01_LOCUS66218</name>
</gene>
<dbReference type="InterPro" id="IPR015813">
    <property type="entry name" value="Pyrv/PenolPyrv_kinase-like_dom"/>
</dbReference>
<dbReference type="Gene3D" id="3.20.20.60">
    <property type="entry name" value="Phosphoenolpyruvate-binding domains"/>
    <property type="match status" value="1"/>
</dbReference>
<dbReference type="InterPro" id="IPR006254">
    <property type="entry name" value="Isocitrate_lyase"/>
</dbReference>
<reference evidence="6" key="1">
    <citation type="submission" date="2018-05" db="EMBL/GenBank/DDBJ databases">
        <authorList>
            <person name="Lanie J.A."/>
            <person name="Ng W.-L."/>
            <person name="Kazmierczak K.M."/>
            <person name="Andrzejewski T.M."/>
            <person name="Davidsen T.M."/>
            <person name="Wayne K.J."/>
            <person name="Tettelin H."/>
            <person name="Glass J.I."/>
            <person name="Rusch D."/>
            <person name="Podicherti R."/>
            <person name="Tsui H.-C.T."/>
            <person name="Winkler M.E."/>
        </authorList>
    </citation>
    <scope>NUCLEOTIDE SEQUENCE</scope>
</reference>
<evidence type="ECO:0000256" key="2">
    <source>
        <dbReference type="ARBA" id="ARBA00012909"/>
    </source>
</evidence>
<dbReference type="NCBIfam" id="NF011645">
    <property type="entry name" value="PRK15063.1"/>
    <property type="match status" value="1"/>
</dbReference>
<evidence type="ECO:0000313" key="6">
    <source>
        <dbReference type="EMBL" id="SVA13364.1"/>
    </source>
</evidence>
<dbReference type="PIRSF" id="PIRSF001362">
    <property type="entry name" value="Isocit_lyase"/>
    <property type="match status" value="1"/>
</dbReference>
<dbReference type="InterPro" id="IPR018523">
    <property type="entry name" value="Isocitrate_lyase_ph_CS"/>
</dbReference>
<dbReference type="EC" id="4.1.3.1" evidence="2"/>
<dbReference type="SUPFAM" id="SSF51621">
    <property type="entry name" value="Phosphoenolpyruvate/pyruvate domain"/>
    <property type="match status" value="1"/>
</dbReference>
<dbReference type="GO" id="GO:0006097">
    <property type="term" value="P:glyoxylate cycle"/>
    <property type="evidence" value="ECO:0007669"/>
    <property type="project" value="UniProtKB-KW"/>
</dbReference>
<dbReference type="InterPro" id="IPR040442">
    <property type="entry name" value="Pyrv_kinase-like_dom_sf"/>
</dbReference>
<dbReference type="PROSITE" id="PS00161">
    <property type="entry name" value="ISOCITRATE_LYASE"/>
    <property type="match status" value="1"/>
</dbReference>
<proteinExistence type="predicted"/>
<dbReference type="InterPro" id="IPR039556">
    <property type="entry name" value="ICL/PEPM"/>
</dbReference>
<dbReference type="Pfam" id="PF00463">
    <property type="entry name" value="ICL"/>
    <property type="match status" value="2"/>
</dbReference>
<keyword evidence="3" id="KW-0329">Glyoxylate bypass</keyword>
<comment type="pathway">
    <text evidence="1">Carbohydrate metabolism; glyoxylate cycle; (S)-malate from isocitrate: step 1/2.</text>
</comment>
<dbReference type="PANTHER" id="PTHR21631">
    <property type="entry name" value="ISOCITRATE LYASE/MALATE SYNTHASE"/>
    <property type="match status" value="1"/>
</dbReference>